<dbReference type="AlphaFoldDB" id="A0A1E4U1E4"/>
<sequence length="371" mass="43923">MSSISTATTRTSATSVLASRKTRESIDCKFRKHHQLIDLPLEINLKIYALLSIKDLQNYSLTNKYHNSKLKFKIFERIQTNWLNLFQFIREFNDYLKFVYKILIKNETNNIVNEWNTDLNNVFRNCYNLKILEIHLLNSSNCLKYQTINNNNNNITVLKLHTCSTNANFSLNHIKSFTKITSIILVNFNIFKEIEESGFEQQFCLSQLKALTLINCHWHWPFDLNYFNFHENHQKLEKLSLTYNADNSFIFGERFKDFLCNYKNNDLIELNITISGKNQSNNNLFPSLSLINVSNFQNLQKISLIGFKNNFNLNGFLEKIKENLINLKYLNLQLINNYEKNRIENKIEKFTDYPIFSILQRKLKTINIAFL</sequence>
<dbReference type="PROSITE" id="PS50181">
    <property type="entry name" value="FBOX"/>
    <property type="match status" value="1"/>
</dbReference>
<evidence type="ECO:0000259" key="1">
    <source>
        <dbReference type="PROSITE" id="PS50181"/>
    </source>
</evidence>
<name>A0A1E4U1E4_PACTA</name>
<dbReference type="OrthoDB" id="4073795at2759"/>
<keyword evidence="3" id="KW-1185">Reference proteome</keyword>
<reference evidence="3" key="1">
    <citation type="submission" date="2016-05" db="EMBL/GenBank/DDBJ databases">
        <title>Comparative genomics of biotechnologically important yeasts.</title>
        <authorList>
            <consortium name="DOE Joint Genome Institute"/>
            <person name="Riley R."/>
            <person name="Haridas S."/>
            <person name="Wolfe K.H."/>
            <person name="Lopes M.R."/>
            <person name="Hittinger C.T."/>
            <person name="Goker M."/>
            <person name="Salamov A."/>
            <person name="Wisecaver J."/>
            <person name="Long T.M."/>
            <person name="Aerts A.L."/>
            <person name="Barry K."/>
            <person name="Choi C."/>
            <person name="Clum A."/>
            <person name="Coughlan A.Y."/>
            <person name="Deshpande S."/>
            <person name="Douglass A.P."/>
            <person name="Hanson S.J."/>
            <person name="Klenk H.-P."/>
            <person name="Labutti K."/>
            <person name="Lapidus A."/>
            <person name="Lindquist E."/>
            <person name="Lipzen A."/>
            <person name="Meier-Kolthoff J.P."/>
            <person name="Ohm R.A."/>
            <person name="Otillar R.P."/>
            <person name="Pangilinan J."/>
            <person name="Peng Y."/>
            <person name="Rokas A."/>
            <person name="Rosa C.A."/>
            <person name="Scheuner C."/>
            <person name="Sibirny A.A."/>
            <person name="Slot J.C."/>
            <person name="Stielow J.B."/>
            <person name="Sun H."/>
            <person name="Kurtzman C.P."/>
            <person name="Blackwell M."/>
            <person name="Grigoriev I.V."/>
            <person name="Jeffries T.W."/>
        </authorList>
    </citation>
    <scope>NUCLEOTIDE SEQUENCE [LARGE SCALE GENOMIC DNA]</scope>
    <source>
        <strain evidence="3">NRRL Y-2460</strain>
    </source>
</reference>
<evidence type="ECO:0000313" key="3">
    <source>
        <dbReference type="Proteomes" id="UP000094236"/>
    </source>
</evidence>
<accession>A0A1E4U1E4</accession>
<feature type="domain" description="F-box" evidence="1">
    <location>
        <begin position="33"/>
        <end position="85"/>
    </location>
</feature>
<evidence type="ECO:0000313" key="2">
    <source>
        <dbReference type="EMBL" id="ODV97728.1"/>
    </source>
</evidence>
<dbReference type="Proteomes" id="UP000094236">
    <property type="component" value="Unassembled WGS sequence"/>
</dbReference>
<organism evidence="2 3">
    <name type="scientific">Pachysolen tannophilus NRRL Y-2460</name>
    <dbReference type="NCBI Taxonomy" id="669874"/>
    <lineage>
        <taxon>Eukaryota</taxon>
        <taxon>Fungi</taxon>
        <taxon>Dikarya</taxon>
        <taxon>Ascomycota</taxon>
        <taxon>Saccharomycotina</taxon>
        <taxon>Pichiomycetes</taxon>
        <taxon>Pachysolenaceae</taxon>
        <taxon>Pachysolen</taxon>
    </lineage>
</organism>
<proteinExistence type="predicted"/>
<gene>
    <name evidence="2" type="ORF">PACTADRAFT_233</name>
</gene>
<dbReference type="EMBL" id="KV454011">
    <property type="protein sequence ID" value="ODV97728.1"/>
    <property type="molecule type" value="Genomic_DNA"/>
</dbReference>
<dbReference type="InterPro" id="IPR001810">
    <property type="entry name" value="F-box_dom"/>
</dbReference>
<dbReference type="STRING" id="669874.A0A1E4U1E4"/>
<protein>
    <recommendedName>
        <fullName evidence="1">F-box domain-containing protein</fullName>
    </recommendedName>
</protein>